<dbReference type="eggNOG" id="ENOG502SNB8">
    <property type="taxonomic scope" value="Eukaryota"/>
</dbReference>
<reference evidence="3" key="1">
    <citation type="journal article" date="2012" name="Science">
        <title>The Paleozoic origin of enzymatic lignin decomposition reconstructed from 31 fungal genomes.</title>
        <authorList>
            <person name="Floudas D."/>
            <person name="Binder M."/>
            <person name="Riley R."/>
            <person name="Barry K."/>
            <person name="Blanchette R.A."/>
            <person name="Henrissat B."/>
            <person name="Martinez A.T."/>
            <person name="Otillar R."/>
            <person name="Spatafora J.W."/>
            <person name="Yadav J.S."/>
            <person name="Aerts A."/>
            <person name="Benoit I."/>
            <person name="Boyd A."/>
            <person name="Carlson A."/>
            <person name="Copeland A."/>
            <person name="Coutinho P.M."/>
            <person name="de Vries R.P."/>
            <person name="Ferreira P."/>
            <person name="Findley K."/>
            <person name="Foster B."/>
            <person name="Gaskell J."/>
            <person name="Glotzer D."/>
            <person name="Gorecki P."/>
            <person name="Heitman J."/>
            <person name="Hesse C."/>
            <person name="Hori C."/>
            <person name="Igarashi K."/>
            <person name="Jurgens J.A."/>
            <person name="Kallen N."/>
            <person name="Kersten P."/>
            <person name="Kohler A."/>
            <person name="Kuees U."/>
            <person name="Kumar T.K.A."/>
            <person name="Kuo A."/>
            <person name="LaButti K."/>
            <person name="Larrondo L.F."/>
            <person name="Lindquist E."/>
            <person name="Ling A."/>
            <person name="Lombard V."/>
            <person name="Lucas S."/>
            <person name="Lundell T."/>
            <person name="Martin R."/>
            <person name="McLaughlin D.J."/>
            <person name="Morgenstern I."/>
            <person name="Morin E."/>
            <person name="Murat C."/>
            <person name="Nagy L.G."/>
            <person name="Nolan M."/>
            <person name="Ohm R.A."/>
            <person name="Patyshakuliyeva A."/>
            <person name="Rokas A."/>
            <person name="Ruiz-Duenas F.J."/>
            <person name="Sabat G."/>
            <person name="Salamov A."/>
            <person name="Samejima M."/>
            <person name="Schmutz J."/>
            <person name="Slot J.C."/>
            <person name="St John F."/>
            <person name="Stenlid J."/>
            <person name="Sun H."/>
            <person name="Sun S."/>
            <person name="Syed K."/>
            <person name="Tsang A."/>
            <person name="Wiebenga A."/>
            <person name="Young D."/>
            <person name="Pisabarro A."/>
            <person name="Eastwood D.C."/>
            <person name="Martin F."/>
            <person name="Cullen D."/>
            <person name="Grigoriev I.V."/>
            <person name="Hibbett D.S."/>
        </authorList>
    </citation>
    <scope>NUCLEOTIDE SEQUENCE [LARGE SCALE GENOMIC DNA]</scope>
    <source>
        <strain evidence="3">FP-91666</strain>
    </source>
</reference>
<dbReference type="Proteomes" id="UP000053927">
    <property type="component" value="Unassembled WGS sequence"/>
</dbReference>
<evidence type="ECO:0000256" key="1">
    <source>
        <dbReference type="SAM" id="MobiDB-lite"/>
    </source>
</evidence>
<feature type="compositionally biased region" description="Polar residues" evidence="1">
    <location>
        <begin position="445"/>
        <end position="455"/>
    </location>
</feature>
<dbReference type="RefSeq" id="XP_007310411.1">
    <property type="nucleotide sequence ID" value="XM_007310349.1"/>
</dbReference>
<dbReference type="KEGG" id="shs:STEHIDRAFT_172579"/>
<feature type="compositionally biased region" description="Low complexity" evidence="1">
    <location>
        <begin position="239"/>
        <end position="248"/>
    </location>
</feature>
<dbReference type="EMBL" id="JH687398">
    <property type="protein sequence ID" value="EIM80267.1"/>
    <property type="molecule type" value="Genomic_DNA"/>
</dbReference>
<evidence type="ECO:0000313" key="2">
    <source>
        <dbReference type="EMBL" id="EIM80267.1"/>
    </source>
</evidence>
<keyword evidence="3" id="KW-1185">Reference proteome</keyword>
<sequence length="692" mass="76307">MSSVHRCLVQLSFAVPASLSFCFQVSSISLSLAKSIFSFLIFCCYRVFVFDLVTDSGSSTSPKLHENISILLEMMSSKSEVLLPPTYEFLSRPPPSLKQRQLRQRGSVILTPRAPFPAENAPTKPTAPSLYLTRRTPNSNISSWASKVQPGSPVPPSPPSAPCHPPNSSRPLPRCASLSHLNHRPSIYGMMSRVPSGSFLNLMDTPSVFTPLLRECTHDLTALGYHYTVVKLPTPTTPSPNLNNSTSPELRTPRPIRVPSSPALMVCEPSRKPFITRFRIRPRSKSASGSSAIQPSTPKIIHPLHSPITKPHSPKHTALRHRSKSPASGKRAASLSKEKTYPRRPRAKHVPPPLPLECHLALTQFLDGGCREDNIKTLMQETAKRNGEKAVGEPYRDEEGVVWADVAEKMEYEPLIDEKACRHADLNSDQWVEFGKSSERGSGTGTTATSLRMASTVDSDLDPRYLMPIEYSMDSSVAVHIPPLSSPSQPSSPSIRITPGRSLLAIPTRSRRTAPHLRKPASYVTDAFGPRSPRSPHSSHSARSPRSPRFPRSPHSPSFSPYSSSPRPRPKGKARRRPAPLTIVPPRVEGMRPTNSPIHVQPWLLRPVNRVVNQRERDAFIEESFRPEPASQADMEVYFDVKVAGGAKGREGEDSTSRNKASRVNLNLGCGGVIKGSFWSRMGRKETGRVDS</sequence>
<feature type="compositionally biased region" description="Pro residues" evidence="1">
    <location>
        <begin position="152"/>
        <end position="165"/>
    </location>
</feature>
<feature type="region of interest" description="Disordered" evidence="1">
    <location>
        <begin position="142"/>
        <end position="176"/>
    </location>
</feature>
<evidence type="ECO:0000313" key="3">
    <source>
        <dbReference type="Proteomes" id="UP000053927"/>
    </source>
</evidence>
<feature type="compositionally biased region" description="Low complexity" evidence="1">
    <location>
        <begin position="528"/>
        <end position="547"/>
    </location>
</feature>
<gene>
    <name evidence="2" type="ORF">STEHIDRAFT_172579</name>
</gene>
<dbReference type="OMA" id="ASIRTWA"/>
<feature type="compositionally biased region" description="Low complexity" evidence="1">
    <location>
        <begin position="553"/>
        <end position="566"/>
    </location>
</feature>
<feature type="compositionally biased region" description="Basic residues" evidence="1">
    <location>
        <begin position="312"/>
        <end position="324"/>
    </location>
</feature>
<dbReference type="OrthoDB" id="3233731at2759"/>
<feature type="region of interest" description="Disordered" evidence="1">
    <location>
        <begin position="236"/>
        <end position="261"/>
    </location>
</feature>
<feature type="region of interest" description="Disordered" evidence="1">
    <location>
        <begin position="482"/>
        <end position="594"/>
    </location>
</feature>
<accession>R7S133</accession>
<feature type="compositionally biased region" description="Basic residues" evidence="1">
    <location>
        <begin position="509"/>
        <end position="519"/>
    </location>
</feature>
<organism evidence="2 3">
    <name type="scientific">Stereum hirsutum (strain FP-91666)</name>
    <name type="common">White-rot fungus</name>
    <dbReference type="NCBI Taxonomy" id="721885"/>
    <lineage>
        <taxon>Eukaryota</taxon>
        <taxon>Fungi</taxon>
        <taxon>Dikarya</taxon>
        <taxon>Basidiomycota</taxon>
        <taxon>Agaricomycotina</taxon>
        <taxon>Agaricomycetes</taxon>
        <taxon>Russulales</taxon>
        <taxon>Stereaceae</taxon>
        <taxon>Stereum</taxon>
    </lineage>
</organism>
<feature type="region of interest" description="Disordered" evidence="1">
    <location>
        <begin position="282"/>
        <end position="352"/>
    </location>
</feature>
<dbReference type="AlphaFoldDB" id="R7S133"/>
<proteinExistence type="predicted"/>
<name>R7S133_STEHR</name>
<protein>
    <submittedName>
        <fullName evidence="2">Uncharacterized protein</fullName>
    </submittedName>
</protein>
<feature type="compositionally biased region" description="Basic residues" evidence="1">
    <location>
        <begin position="568"/>
        <end position="578"/>
    </location>
</feature>
<feature type="region of interest" description="Disordered" evidence="1">
    <location>
        <begin position="435"/>
        <end position="455"/>
    </location>
</feature>
<feature type="compositionally biased region" description="Low complexity" evidence="1">
    <location>
        <begin position="482"/>
        <end position="494"/>
    </location>
</feature>
<dbReference type="GeneID" id="18804107"/>
<feature type="compositionally biased region" description="Polar residues" evidence="1">
    <location>
        <begin position="285"/>
        <end position="297"/>
    </location>
</feature>